<dbReference type="PANTHER" id="PTHR12111">
    <property type="entry name" value="SPLICING FACTOR YJU2"/>
    <property type="match status" value="1"/>
</dbReference>
<organism evidence="1 2">
    <name type="scientific">Escallonia herrerae</name>
    <dbReference type="NCBI Taxonomy" id="1293975"/>
    <lineage>
        <taxon>Eukaryota</taxon>
        <taxon>Viridiplantae</taxon>
        <taxon>Streptophyta</taxon>
        <taxon>Embryophyta</taxon>
        <taxon>Tracheophyta</taxon>
        <taxon>Spermatophyta</taxon>
        <taxon>Magnoliopsida</taxon>
        <taxon>eudicotyledons</taxon>
        <taxon>Gunneridae</taxon>
        <taxon>Pentapetalae</taxon>
        <taxon>asterids</taxon>
        <taxon>campanulids</taxon>
        <taxon>Escalloniales</taxon>
        <taxon>Escalloniaceae</taxon>
        <taxon>Escallonia</taxon>
    </lineage>
</organism>
<protein>
    <submittedName>
        <fullName evidence="1">Uncharacterized protein</fullName>
    </submittedName>
</protein>
<name>A0AA89B6I6_9ASTE</name>
<keyword evidence="2" id="KW-1185">Reference proteome</keyword>
<comment type="caution">
    <text evidence="1">The sequence shown here is derived from an EMBL/GenBank/DDBJ whole genome shotgun (WGS) entry which is preliminary data.</text>
</comment>
<proteinExistence type="predicted"/>
<gene>
    <name evidence="1" type="ORF">RJ639_037795</name>
</gene>
<dbReference type="EMBL" id="JAVXUP010000422">
    <property type="protein sequence ID" value="KAK3028333.1"/>
    <property type="molecule type" value="Genomic_DNA"/>
</dbReference>
<dbReference type="AlphaFoldDB" id="A0AA89B6I6"/>
<dbReference type="PANTHER" id="PTHR12111:SF4">
    <property type="entry name" value="SPLICING FACTOR YJU2"/>
    <property type="match status" value="1"/>
</dbReference>
<sequence length="186" mass="20891">MKVTNLLPLRVRCNTCGQYMSEGTKFNCRKEVAVGETYMSIQKFRFYFNCRNCSAEFTMRSELESDAGYVVESGVTDSTLFYGTAEDAEKELVGDMMVCLENRRISDEDINDDDLKKRGRGSGGQNNVLDKSNDVKIIGRSVNKPLIRVSLVKKAVIQEKRQDKVHKSDMPATGLVLCDYGNDGDD</sequence>
<dbReference type="GO" id="GO:0000398">
    <property type="term" value="P:mRNA splicing, via spliceosome"/>
    <property type="evidence" value="ECO:0007669"/>
    <property type="project" value="InterPro"/>
</dbReference>
<dbReference type="GO" id="GO:0071006">
    <property type="term" value="C:U2-type catalytic step 1 spliceosome"/>
    <property type="evidence" value="ECO:0007669"/>
    <property type="project" value="TreeGrafter"/>
</dbReference>
<accession>A0AA89B6I6</accession>
<evidence type="ECO:0000313" key="1">
    <source>
        <dbReference type="EMBL" id="KAK3028333.1"/>
    </source>
</evidence>
<dbReference type="Proteomes" id="UP001188597">
    <property type="component" value="Unassembled WGS sequence"/>
</dbReference>
<dbReference type="InterPro" id="IPR007590">
    <property type="entry name" value="Saf4/Yju2"/>
</dbReference>
<evidence type="ECO:0000313" key="2">
    <source>
        <dbReference type="Proteomes" id="UP001188597"/>
    </source>
</evidence>
<dbReference type="Pfam" id="PF04502">
    <property type="entry name" value="Saf4_Yju2"/>
    <property type="match status" value="1"/>
</dbReference>
<reference evidence="1" key="1">
    <citation type="submission" date="2022-12" db="EMBL/GenBank/DDBJ databases">
        <title>Draft genome assemblies for two species of Escallonia (Escalloniales).</title>
        <authorList>
            <person name="Chanderbali A."/>
            <person name="Dervinis C."/>
            <person name="Anghel I."/>
            <person name="Soltis D."/>
            <person name="Soltis P."/>
            <person name="Zapata F."/>
        </authorList>
    </citation>
    <scope>NUCLEOTIDE SEQUENCE</scope>
    <source>
        <strain evidence="1">UCBG64.0493</strain>
        <tissue evidence="1">Leaf</tissue>
    </source>
</reference>